<dbReference type="GO" id="GO:0003700">
    <property type="term" value="F:DNA-binding transcription factor activity"/>
    <property type="evidence" value="ECO:0007669"/>
    <property type="project" value="InterPro"/>
</dbReference>
<dbReference type="PANTHER" id="PTHR47894">
    <property type="entry name" value="HTH-TYPE TRANSCRIPTIONAL REGULATOR GADX"/>
    <property type="match status" value="1"/>
</dbReference>
<evidence type="ECO:0000256" key="3">
    <source>
        <dbReference type="ARBA" id="ARBA00023163"/>
    </source>
</evidence>
<evidence type="ECO:0000313" key="5">
    <source>
        <dbReference type="EMBL" id="BDY26846.1"/>
    </source>
</evidence>
<feature type="domain" description="HTH araC/xylS-type" evidence="4">
    <location>
        <begin position="232"/>
        <end position="330"/>
    </location>
</feature>
<dbReference type="InterPro" id="IPR032687">
    <property type="entry name" value="AraC-type_N"/>
</dbReference>
<dbReference type="SMART" id="SM00342">
    <property type="entry name" value="HTH_ARAC"/>
    <property type="match status" value="1"/>
</dbReference>
<dbReference type="InterPro" id="IPR009057">
    <property type="entry name" value="Homeodomain-like_sf"/>
</dbReference>
<accession>A0AAI8XLG4</accession>
<dbReference type="PROSITE" id="PS01124">
    <property type="entry name" value="HTH_ARAC_FAMILY_2"/>
    <property type="match status" value="1"/>
</dbReference>
<dbReference type="RefSeq" id="WP_286213577.1">
    <property type="nucleotide sequence ID" value="NZ_AP027452.1"/>
</dbReference>
<dbReference type="GO" id="GO:0005829">
    <property type="term" value="C:cytosol"/>
    <property type="evidence" value="ECO:0007669"/>
    <property type="project" value="TreeGrafter"/>
</dbReference>
<dbReference type="Gene3D" id="1.10.10.60">
    <property type="entry name" value="Homeodomain-like"/>
    <property type="match status" value="1"/>
</dbReference>
<dbReference type="SUPFAM" id="SSF46689">
    <property type="entry name" value="Homeodomain-like"/>
    <property type="match status" value="1"/>
</dbReference>
<sequence length="339" mass="37334">MAVIRGTALTNFHQLVTELGGDSRSLVADAHIPYDDVGRHDRFISLPNGARMLEDAAATLETPDFGRRLALRQGIDILGPVGLAGRNAATVAEAFLIFDRFMAAYSPSITARVTTHLDPDLRRFEFEYVLDPPPPQAQAIELSLGVTLQVLRLFLGASYRPVAVHLPHPALTPADDYQSYFGCPPSFSEPVGGFTLRTTDLLRPLPTDRLAHQTAVDYLAQVIGEFSPQTSQLVRTLVRQLLPTGAVGLTDIARHIGLHPKALQRRLAAERATFADLVDQTRREAAQRLLLDTDLTLDQLCRQLGYAEQSVLTRSCKRWFGLPPTAYRDAKSPGRQPNP</sequence>
<keyword evidence="2" id="KW-0238">DNA-binding</keyword>
<dbReference type="Pfam" id="PF12833">
    <property type="entry name" value="HTH_18"/>
    <property type="match status" value="1"/>
</dbReference>
<evidence type="ECO:0000256" key="2">
    <source>
        <dbReference type="ARBA" id="ARBA00023125"/>
    </source>
</evidence>
<reference evidence="5" key="1">
    <citation type="submission" date="2023-03" db="EMBL/GenBank/DDBJ databases">
        <title>Draft genome sequence of a Mycolicibacterium mageritense strain H4_3_1 isolated from a hybrid biological-inorganic system reactor.</title>
        <authorList>
            <person name="Feng X."/>
            <person name="Kazama D."/>
            <person name="Sato K."/>
            <person name="Kobayashi H."/>
        </authorList>
    </citation>
    <scope>NUCLEOTIDE SEQUENCE</scope>
    <source>
        <strain evidence="5">H4_3_1</strain>
    </source>
</reference>
<evidence type="ECO:0000259" key="4">
    <source>
        <dbReference type="PROSITE" id="PS01124"/>
    </source>
</evidence>
<gene>
    <name evidence="5" type="primary">virS</name>
    <name evidence="5" type="ORF">hbim_00762</name>
</gene>
<name>A0AAI8XLG4_MYCME</name>
<dbReference type="GO" id="GO:0000976">
    <property type="term" value="F:transcription cis-regulatory region binding"/>
    <property type="evidence" value="ECO:0007669"/>
    <property type="project" value="TreeGrafter"/>
</dbReference>
<evidence type="ECO:0000256" key="1">
    <source>
        <dbReference type="ARBA" id="ARBA00023015"/>
    </source>
</evidence>
<dbReference type="PANTHER" id="PTHR47894:SF4">
    <property type="entry name" value="HTH-TYPE TRANSCRIPTIONAL REGULATOR GADX"/>
    <property type="match status" value="1"/>
</dbReference>
<dbReference type="Proteomes" id="UP001241092">
    <property type="component" value="Chromosome"/>
</dbReference>
<dbReference type="AlphaFoldDB" id="A0AAI8XLG4"/>
<protein>
    <submittedName>
        <fullName evidence="5">HTH-type transcriptional regulator VirS</fullName>
    </submittedName>
</protein>
<dbReference type="Pfam" id="PF12625">
    <property type="entry name" value="Arabinose_bd"/>
    <property type="match status" value="1"/>
</dbReference>
<keyword evidence="1" id="KW-0805">Transcription regulation</keyword>
<dbReference type="InterPro" id="IPR018060">
    <property type="entry name" value="HTH_AraC"/>
</dbReference>
<dbReference type="EMBL" id="AP027452">
    <property type="protein sequence ID" value="BDY26846.1"/>
    <property type="molecule type" value="Genomic_DNA"/>
</dbReference>
<proteinExistence type="predicted"/>
<organism evidence="5 6">
    <name type="scientific">Mycolicibacterium mageritense</name>
    <name type="common">Mycobacterium mageritense</name>
    <dbReference type="NCBI Taxonomy" id="53462"/>
    <lineage>
        <taxon>Bacteria</taxon>
        <taxon>Bacillati</taxon>
        <taxon>Actinomycetota</taxon>
        <taxon>Actinomycetes</taxon>
        <taxon>Mycobacteriales</taxon>
        <taxon>Mycobacteriaceae</taxon>
        <taxon>Mycolicibacterium</taxon>
    </lineage>
</organism>
<keyword evidence="3" id="KW-0804">Transcription</keyword>
<evidence type="ECO:0000313" key="6">
    <source>
        <dbReference type="Proteomes" id="UP001241092"/>
    </source>
</evidence>